<feature type="compositionally biased region" description="Basic and acidic residues" evidence="2">
    <location>
        <begin position="1"/>
        <end position="11"/>
    </location>
</feature>
<evidence type="ECO:0000256" key="3">
    <source>
        <dbReference type="SAM" id="Phobius"/>
    </source>
</evidence>
<keyword evidence="6" id="KW-1185">Reference proteome</keyword>
<keyword evidence="3" id="KW-0812">Transmembrane</keyword>
<keyword evidence="3" id="KW-1133">Transmembrane helix</keyword>
<dbReference type="InterPro" id="IPR020846">
    <property type="entry name" value="MFS_dom"/>
</dbReference>
<proteinExistence type="predicted"/>
<dbReference type="InterPro" id="IPR036259">
    <property type="entry name" value="MFS_trans_sf"/>
</dbReference>
<feature type="compositionally biased region" description="Polar residues" evidence="2">
    <location>
        <begin position="29"/>
        <end position="39"/>
    </location>
</feature>
<reference evidence="5" key="1">
    <citation type="submission" date="2020-10" db="EMBL/GenBank/DDBJ databases">
        <authorList>
            <person name="Kikuchi T."/>
        </authorList>
    </citation>
    <scope>NUCLEOTIDE SEQUENCE</scope>
    <source>
        <strain evidence="5">NKZ352</strain>
    </source>
</reference>
<dbReference type="PROSITE" id="PS50850">
    <property type="entry name" value="MFS"/>
    <property type="match status" value="1"/>
</dbReference>
<feature type="region of interest" description="Disordered" evidence="2">
    <location>
        <begin position="1"/>
        <end position="53"/>
    </location>
</feature>
<dbReference type="PANTHER" id="PTHR45757:SF5">
    <property type="entry name" value="MAJOR FACILITATOR SUPERFAMILY (MFS) PROFILE DOMAIN-CONTAINING PROTEIN"/>
    <property type="match status" value="1"/>
</dbReference>
<evidence type="ECO:0000259" key="4">
    <source>
        <dbReference type="PROSITE" id="PS50850"/>
    </source>
</evidence>
<feature type="transmembrane region" description="Helical" evidence="3">
    <location>
        <begin position="413"/>
        <end position="434"/>
    </location>
</feature>
<feature type="transmembrane region" description="Helical" evidence="3">
    <location>
        <begin position="509"/>
        <end position="530"/>
    </location>
</feature>
<dbReference type="PANTHER" id="PTHR45757">
    <property type="entry name" value="PROTEIN CBG23364-RELATED"/>
    <property type="match status" value="1"/>
</dbReference>
<keyword evidence="3" id="KW-0472">Membrane</keyword>
<name>A0A8S1HJH3_9PELO</name>
<dbReference type="SUPFAM" id="SSF103473">
    <property type="entry name" value="MFS general substrate transporter"/>
    <property type="match status" value="1"/>
</dbReference>
<dbReference type="OrthoDB" id="2985014at2759"/>
<dbReference type="Gene3D" id="1.20.1250.20">
    <property type="entry name" value="MFS general substrate transporter like domains"/>
    <property type="match status" value="2"/>
</dbReference>
<dbReference type="EMBL" id="CAJGYM010000052">
    <property type="protein sequence ID" value="CAD6195192.1"/>
    <property type="molecule type" value="Genomic_DNA"/>
</dbReference>
<evidence type="ECO:0000313" key="5">
    <source>
        <dbReference type="EMBL" id="CAD6195192.1"/>
    </source>
</evidence>
<dbReference type="AlphaFoldDB" id="A0A8S1HJH3"/>
<comment type="caution">
    <text evidence="5">The sequence shown here is derived from an EMBL/GenBank/DDBJ whole genome shotgun (WGS) entry which is preliminary data.</text>
</comment>
<protein>
    <recommendedName>
        <fullName evidence="4">Major facilitator superfamily (MFS) profile domain-containing protein</fullName>
    </recommendedName>
</protein>
<feature type="transmembrane region" description="Helical" evidence="3">
    <location>
        <begin position="473"/>
        <end position="497"/>
    </location>
</feature>
<evidence type="ECO:0000256" key="2">
    <source>
        <dbReference type="SAM" id="MobiDB-lite"/>
    </source>
</evidence>
<feature type="domain" description="Major facilitator superfamily (MFS) profile" evidence="4">
    <location>
        <begin position="120"/>
        <end position="535"/>
    </location>
</feature>
<comment type="subcellular location">
    <subcellularLocation>
        <location evidence="1">Membrane</location>
        <topology evidence="1">Multi-pass membrane protein</topology>
    </subcellularLocation>
</comment>
<organism evidence="5 6">
    <name type="scientific">Caenorhabditis auriculariae</name>
    <dbReference type="NCBI Taxonomy" id="2777116"/>
    <lineage>
        <taxon>Eukaryota</taxon>
        <taxon>Metazoa</taxon>
        <taxon>Ecdysozoa</taxon>
        <taxon>Nematoda</taxon>
        <taxon>Chromadorea</taxon>
        <taxon>Rhabditida</taxon>
        <taxon>Rhabditina</taxon>
        <taxon>Rhabditomorpha</taxon>
        <taxon>Rhabditoidea</taxon>
        <taxon>Rhabditidae</taxon>
        <taxon>Peloderinae</taxon>
        <taxon>Caenorhabditis</taxon>
    </lineage>
</organism>
<feature type="transmembrane region" description="Helical" evidence="3">
    <location>
        <begin position="381"/>
        <end position="401"/>
    </location>
</feature>
<feature type="transmembrane region" description="Helical" evidence="3">
    <location>
        <begin position="192"/>
        <end position="211"/>
    </location>
</feature>
<feature type="transmembrane region" description="Helical" evidence="3">
    <location>
        <begin position="163"/>
        <end position="180"/>
    </location>
</feature>
<accession>A0A8S1HJH3</accession>
<feature type="transmembrane region" description="Helical" evidence="3">
    <location>
        <begin position="440"/>
        <end position="461"/>
    </location>
</feature>
<evidence type="ECO:0000256" key="1">
    <source>
        <dbReference type="ARBA" id="ARBA00004141"/>
    </source>
</evidence>
<feature type="transmembrane region" description="Helical" evidence="3">
    <location>
        <begin position="114"/>
        <end position="143"/>
    </location>
</feature>
<dbReference type="GO" id="GO:0022857">
    <property type="term" value="F:transmembrane transporter activity"/>
    <property type="evidence" value="ECO:0007669"/>
    <property type="project" value="InterPro"/>
</dbReference>
<feature type="transmembrane region" description="Helical" evidence="3">
    <location>
        <begin position="217"/>
        <end position="241"/>
    </location>
</feature>
<gene>
    <name evidence="5" type="ORF">CAUJ_LOCUS11111</name>
</gene>
<evidence type="ECO:0000313" key="6">
    <source>
        <dbReference type="Proteomes" id="UP000835052"/>
    </source>
</evidence>
<feature type="compositionally biased region" description="Low complexity" evidence="2">
    <location>
        <begin position="40"/>
        <end position="53"/>
    </location>
</feature>
<feature type="transmembrane region" description="Helical" evidence="3">
    <location>
        <begin position="343"/>
        <end position="369"/>
    </location>
</feature>
<dbReference type="Proteomes" id="UP000835052">
    <property type="component" value="Unassembled WGS sequence"/>
</dbReference>
<dbReference type="Pfam" id="PF07690">
    <property type="entry name" value="MFS_1"/>
    <property type="match status" value="1"/>
</dbReference>
<sequence length="560" mass="62480">MRRWKKSDERTPLMMDSDQDGEAAVMRSPFSTRKSSSPVTSPLSAMTSSASSSSTVPLDRVTIAMNGDAHETVPLYTGDDAPVATEAVSRCETSLSRKFSTAWRRVRNMYRRKVRILIFIITWLQLGSVMNCVDVFSFTMVYMEKNATEAKPEMYIYSMEEKSSLISAMAIGSLIGMYPQNKLLQLYGARPVLSIAGVLCAITTAFLPWALDKSYYAAFVFRVIQGVLYSADFGVVGYVCAKWSPLNEVGLSLAALSGFTACRAVIQLPLAGWIVSSDGWRGIYYVLSLILLAVTLLWYILYRDQPENYKLVTSEELAVIQQGKRNEPRKTSVPFRKIFADRYVWAVWFAGFADIFASFVFLVFGAQYYHYLGLDVQANAWLNSVKGVLFLVVRFLVGLGSDKISFLKENTKLRLCNTIALQLPAVFLIILGFLPRHIPYLHVLSITIFQALFGFNCGGFYKGGALISRQFSYMVIGQVQLFKSLAVLIEPLIFSLMVASAKDDESTHWAAYFAVHAVVLTIANTIYLFLARSEPCDFVRVVNEENLAVQAEMNASPAAS</sequence>
<dbReference type="InterPro" id="IPR011701">
    <property type="entry name" value="MFS"/>
</dbReference>
<dbReference type="GO" id="GO:0016020">
    <property type="term" value="C:membrane"/>
    <property type="evidence" value="ECO:0007669"/>
    <property type="project" value="UniProtKB-SubCell"/>
</dbReference>
<feature type="transmembrane region" description="Helical" evidence="3">
    <location>
        <begin position="253"/>
        <end position="276"/>
    </location>
</feature>
<feature type="transmembrane region" description="Helical" evidence="3">
    <location>
        <begin position="282"/>
        <end position="301"/>
    </location>
</feature>